<gene>
    <name evidence="1" type="ORF">N781_18145</name>
</gene>
<name>A0A0A5I8X5_9BACI</name>
<proteinExistence type="predicted"/>
<keyword evidence="2" id="KW-1185">Reference proteome</keyword>
<accession>A0A0A5I8X5</accession>
<evidence type="ECO:0000313" key="2">
    <source>
        <dbReference type="Proteomes" id="UP000030528"/>
    </source>
</evidence>
<sequence>MDGISIDESYENDDIVWKGKQEQSFYLLE</sequence>
<protein>
    <submittedName>
        <fullName evidence="1">Uncharacterized protein</fullName>
    </submittedName>
</protein>
<comment type="caution">
    <text evidence="1">The sequence shown here is derived from an EMBL/GenBank/DDBJ whole genome shotgun (WGS) entry which is preliminary data.</text>
</comment>
<dbReference type="AlphaFoldDB" id="A0A0A5I8X5"/>
<evidence type="ECO:0000313" key="1">
    <source>
        <dbReference type="EMBL" id="KGX92292.1"/>
    </source>
</evidence>
<dbReference type="EMBL" id="AVPE01000007">
    <property type="protein sequence ID" value="KGX92292.1"/>
    <property type="molecule type" value="Genomic_DNA"/>
</dbReference>
<organism evidence="1 2">
    <name type="scientific">Pontibacillus halophilus JSM 076056 = DSM 19796</name>
    <dbReference type="NCBI Taxonomy" id="1385510"/>
    <lineage>
        <taxon>Bacteria</taxon>
        <taxon>Bacillati</taxon>
        <taxon>Bacillota</taxon>
        <taxon>Bacilli</taxon>
        <taxon>Bacillales</taxon>
        <taxon>Bacillaceae</taxon>
        <taxon>Pontibacillus</taxon>
    </lineage>
</organism>
<dbReference type="Proteomes" id="UP000030528">
    <property type="component" value="Unassembled WGS sequence"/>
</dbReference>
<reference evidence="1 2" key="1">
    <citation type="submission" date="2013-08" db="EMBL/GenBank/DDBJ databases">
        <authorList>
            <person name="Huang J."/>
            <person name="Wang G."/>
        </authorList>
    </citation>
    <scope>NUCLEOTIDE SEQUENCE [LARGE SCALE GENOMIC DNA]</scope>
    <source>
        <strain evidence="1 2">JSM 076056</strain>
    </source>
</reference>